<reference evidence="3 4" key="1">
    <citation type="submission" date="2019-02" db="EMBL/GenBank/DDBJ databases">
        <title>Deep-cultivation of Planctomycetes and their phenomic and genomic characterization uncovers novel biology.</title>
        <authorList>
            <person name="Wiegand S."/>
            <person name="Jogler M."/>
            <person name="Boedeker C."/>
            <person name="Pinto D."/>
            <person name="Vollmers J."/>
            <person name="Rivas-Marin E."/>
            <person name="Kohn T."/>
            <person name="Peeters S.H."/>
            <person name="Heuer A."/>
            <person name="Rast P."/>
            <person name="Oberbeckmann S."/>
            <person name="Bunk B."/>
            <person name="Jeske O."/>
            <person name="Meyerdierks A."/>
            <person name="Storesund J.E."/>
            <person name="Kallscheuer N."/>
            <person name="Luecker S."/>
            <person name="Lage O.M."/>
            <person name="Pohl T."/>
            <person name="Merkel B.J."/>
            <person name="Hornburger P."/>
            <person name="Mueller R.-W."/>
            <person name="Bruemmer F."/>
            <person name="Labrenz M."/>
            <person name="Spormann A.M."/>
            <person name="Op den Camp H."/>
            <person name="Overmann J."/>
            <person name="Amann R."/>
            <person name="Jetten M.S.M."/>
            <person name="Mascher T."/>
            <person name="Medema M.H."/>
            <person name="Devos D.P."/>
            <person name="Kaster A.-K."/>
            <person name="Ovreas L."/>
            <person name="Rohde M."/>
            <person name="Galperin M.Y."/>
            <person name="Jogler C."/>
        </authorList>
    </citation>
    <scope>NUCLEOTIDE SEQUENCE [LARGE SCALE GENOMIC DNA]</scope>
    <source>
        <strain evidence="3 4">Pan44</strain>
    </source>
</reference>
<dbReference type="InParanoid" id="A0A517SLG1"/>
<dbReference type="EMBL" id="CP036271">
    <property type="protein sequence ID" value="QDT56962.1"/>
    <property type="molecule type" value="Genomic_DNA"/>
</dbReference>
<accession>A0A517SLG1</accession>
<dbReference type="AlphaFoldDB" id="A0A517SLG1"/>
<keyword evidence="2" id="KW-0732">Signal</keyword>
<feature type="transmembrane region" description="Helical" evidence="1">
    <location>
        <begin position="334"/>
        <end position="354"/>
    </location>
</feature>
<sequence length="365" mass="39649" precursor="true">MKLLWLIYTALMAPISAGPDAGSSANPDAVSAAPAVGNVADGLNEAQQFAPAILGSIRTNSERLQAVELALTRTFQDAGVTKETTVEEPLPNGGMIVVTKKPMATYVERVVIFEDRLRIDQGGTAGAPPAITYWGDGARWTESNVSARRIAKMHAHQLGGRTLDPRESAGLDLRTSLANMLAQAALKNATITTNGSVSTISTATNPGGQKLIVDFDSNFSMLPTRSQLFHLNGALVRDLRMTYSRIAERDAWAIQSITERIYDENVDGLATPDKWKQQLVTTAVCTVLDRDAADKLLSPTVPEGYRVIDYTDEATMRRKSPPMSMVAATTGSPWKWFLAAHVVVIAAAVAIYYLRRRRTSPVRTY</sequence>
<keyword evidence="1" id="KW-0812">Transmembrane</keyword>
<name>A0A517SLG1_9PLAN</name>
<dbReference type="Proteomes" id="UP000315700">
    <property type="component" value="Chromosome"/>
</dbReference>
<proteinExistence type="predicted"/>
<protein>
    <submittedName>
        <fullName evidence="3">Uncharacterized protein</fullName>
    </submittedName>
</protein>
<evidence type="ECO:0000256" key="1">
    <source>
        <dbReference type="SAM" id="Phobius"/>
    </source>
</evidence>
<evidence type="ECO:0000313" key="3">
    <source>
        <dbReference type="EMBL" id="QDT56962.1"/>
    </source>
</evidence>
<feature type="chain" id="PRO_5022066917" evidence="2">
    <location>
        <begin position="18"/>
        <end position="365"/>
    </location>
</feature>
<keyword evidence="4" id="KW-1185">Reference proteome</keyword>
<feature type="signal peptide" evidence="2">
    <location>
        <begin position="1"/>
        <end position="17"/>
    </location>
</feature>
<dbReference type="KEGG" id="ccos:Pan44_50250"/>
<evidence type="ECO:0000256" key="2">
    <source>
        <dbReference type="SAM" id="SignalP"/>
    </source>
</evidence>
<keyword evidence="1" id="KW-1133">Transmembrane helix</keyword>
<gene>
    <name evidence="3" type="ORF">Pan44_50250</name>
</gene>
<evidence type="ECO:0000313" key="4">
    <source>
        <dbReference type="Proteomes" id="UP000315700"/>
    </source>
</evidence>
<keyword evidence="1" id="KW-0472">Membrane</keyword>
<organism evidence="3 4">
    <name type="scientific">Caulifigura coniformis</name>
    <dbReference type="NCBI Taxonomy" id="2527983"/>
    <lineage>
        <taxon>Bacteria</taxon>
        <taxon>Pseudomonadati</taxon>
        <taxon>Planctomycetota</taxon>
        <taxon>Planctomycetia</taxon>
        <taxon>Planctomycetales</taxon>
        <taxon>Planctomycetaceae</taxon>
        <taxon>Caulifigura</taxon>
    </lineage>
</organism>